<evidence type="ECO:0000259" key="2">
    <source>
        <dbReference type="Pfam" id="PF05419"/>
    </source>
</evidence>
<dbReference type="EMBL" id="LJZR01000008">
    <property type="protein sequence ID" value="KPQ36027.1"/>
    <property type="molecule type" value="Genomic_DNA"/>
</dbReference>
<dbReference type="Pfam" id="PF16416">
    <property type="entry name" value="GUN4_N"/>
    <property type="match status" value="1"/>
</dbReference>
<dbReference type="SUPFAM" id="SSF140869">
    <property type="entry name" value="GUN4-like"/>
    <property type="match status" value="1"/>
</dbReference>
<protein>
    <submittedName>
        <fullName evidence="4">GUN4-like protein</fullName>
    </submittedName>
</protein>
<dbReference type="SUPFAM" id="SSF48371">
    <property type="entry name" value="ARM repeat"/>
    <property type="match status" value="1"/>
</dbReference>
<dbReference type="InterPro" id="IPR032192">
    <property type="entry name" value="GUN4_N"/>
</dbReference>
<dbReference type="PANTHER" id="PTHR34800">
    <property type="entry name" value="TETRAPYRROLE-BINDING PROTEIN, CHLOROPLASTIC"/>
    <property type="match status" value="1"/>
</dbReference>
<comment type="caution">
    <text evidence="4">The sequence shown here is derived from an EMBL/GenBank/DDBJ whole genome shotgun (WGS) entry which is preliminary data.</text>
</comment>
<feature type="compositionally biased region" description="Low complexity" evidence="1">
    <location>
        <begin position="54"/>
        <end position="89"/>
    </location>
</feature>
<dbReference type="InterPro" id="IPR016024">
    <property type="entry name" value="ARM-type_fold"/>
</dbReference>
<sequence length="323" mass="36049">MSSNAISNPLSKAVPDATPDATEPTTELAKTELAKTEPTKTDLTKTDLTKKNNATEFTTEPTTKPTTEPATETKNGLSQQRSPQQTLSQQDAAITKLTTALATDSLKKQLAAIREIAALGDVGEPLLADFLRDRMSAQNPDEPTAAHGSAYQVLYRGTSEAARSFVAEYPDGLVCPQSDKGIDYSELQMLLVRQAYQAADKLTNQKLCELAGDQAVERKWVYFTEVSRFPVIDLQAMDLMWGLYSEDKFGWSKQRSLWMRLGQNWESLWIQQRWKSAEGSWTRYPNEFIWDLEAAPVGHMPLSNQLRGVRAMASLLSHPAWLF</sequence>
<evidence type="ECO:0000313" key="5">
    <source>
        <dbReference type="Proteomes" id="UP000050465"/>
    </source>
</evidence>
<evidence type="ECO:0000256" key="1">
    <source>
        <dbReference type="SAM" id="MobiDB-lite"/>
    </source>
</evidence>
<dbReference type="PANTHER" id="PTHR34800:SF1">
    <property type="entry name" value="TETRAPYRROLE-BINDING PROTEIN, CHLOROPLASTIC"/>
    <property type="match status" value="1"/>
</dbReference>
<accession>A0A0P8BPY3</accession>
<dbReference type="GO" id="GO:0046906">
    <property type="term" value="F:tetrapyrrole binding"/>
    <property type="evidence" value="ECO:0007669"/>
    <property type="project" value="TreeGrafter"/>
</dbReference>
<dbReference type="PATRIC" id="fig|1666911.3.peg.3779"/>
<proteinExistence type="predicted"/>
<name>A0A0P8BPY3_9CYAN</name>
<feature type="domain" description="GUN4 N-terminal ARM-like repeat" evidence="3">
    <location>
        <begin position="88"/>
        <end position="169"/>
    </location>
</feature>
<dbReference type="InterPro" id="IPR037215">
    <property type="entry name" value="GUN4-like_sf"/>
</dbReference>
<feature type="compositionally biased region" description="Basic and acidic residues" evidence="1">
    <location>
        <begin position="29"/>
        <end position="50"/>
    </location>
</feature>
<evidence type="ECO:0000259" key="3">
    <source>
        <dbReference type="Pfam" id="PF16416"/>
    </source>
</evidence>
<dbReference type="GO" id="GO:0030288">
    <property type="term" value="C:outer membrane-bounded periplasmic space"/>
    <property type="evidence" value="ECO:0007669"/>
    <property type="project" value="TreeGrafter"/>
</dbReference>
<dbReference type="STRING" id="1666911.HLUCCA11_07400"/>
<feature type="region of interest" description="Disordered" evidence="1">
    <location>
        <begin position="1"/>
        <end position="89"/>
    </location>
</feature>
<dbReference type="AlphaFoldDB" id="A0A0P8BPY3"/>
<feature type="domain" description="GUN4-like" evidence="2">
    <location>
        <begin position="178"/>
        <end position="319"/>
    </location>
</feature>
<reference evidence="4 5" key="1">
    <citation type="submission" date="2015-09" db="EMBL/GenBank/DDBJ databases">
        <title>Identification and resolution of microdiversity through metagenomic sequencing of parallel consortia.</title>
        <authorList>
            <person name="Nelson W.C."/>
            <person name="Romine M.F."/>
            <person name="Lindemann S.R."/>
        </authorList>
    </citation>
    <scope>NUCLEOTIDE SEQUENCE [LARGE SCALE GENOMIC DNA]</scope>
    <source>
        <strain evidence="4">Ana</strain>
    </source>
</reference>
<gene>
    <name evidence="4" type="ORF">HLUCCA11_07400</name>
</gene>
<dbReference type="InterPro" id="IPR008629">
    <property type="entry name" value="GUN4-like"/>
</dbReference>
<dbReference type="Pfam" id="PF05419">
    <property type="entry name" value="GUN4"/>
    <property type="match status" value="1"/>
</dbReference>
<feature type="compositionally biased region" description="Polar residues" evidence="1">
    <location>
        <begin position="1"/>
        <end position="10"/>
    </location>
</feature>
<dbReference type="CDD" id="cd16383">
    <property type="entry name" value="GUN4"/>
    <property type="match status" value="1"/>
</dbReference>
<dbReference type="Gene3D" id="1.10.10.1770">
    <property type="entry name" value="Gun4-like"/>
    <property type="match status" value="1"/>
</dbReference>
<feature type="compositionally biased region" description="Low complexity" evidence="1">
    <location>
        <begin position="15"/>
        <end position="27"/>
    </location>
</feature>
<dbReference type="Gene3D" id="1.25.40.620">
    <property type="match status" value="1"/>
</dbReference>
<evidence type="ECO:0000313" key="4">
    <source>
        <dbReference type="EMBL" id="KPQ36027.1"/>
    </source>
</evidence>
<dbReference type="Proteomes" id="UP000050465">
    <property type="component" value="Unassembled WGS sequence"/>
</dbReference>
<organism evidence="4 5">
    <name type="scientific">Phormidesmis priestleyi Ana</name>
    <dbReference type="NCBI Taxonomy" id="1666911"/>
    <lineage>
        <taxon>Bacteria</taxon>
        <taxon>Bacillati</taxon>
        <taxon>Cyanobacteriota</taxon>
        <taxon>Cyanophyceae</taxon>
        <taxon>Leptolyngbyales</taxon>
        <taxon>Leptolyngbyaceae</taxon>
        <taxon>Phormidesmis</taxon>
    </lineage>
</organism>